<dbReference type="SUPFAM" id="SSF143880">
    <property type="entry name" value="NE0471 N-terminal domain-like"/>
    <property type="match status" value="1"/>
</dbReference>
<dbReference type="OrthoDB" id="9803723at2"/>
<proteinExistence type="predicted"/>
<dbReference type="InterPro" id="IPR018841">
    <property type="entry name" value="DUF2442"/>
</dbReference>
<accession>A0A364NM83</accession>
<comment type="caution">
    <text evidence="1">The sequence shown here is derived from an EMBL/GenBank/DDBJ whole genome shotgun (WGS) entry which is preliminary data.</text>
</comment>
<name>A0A364NM83_9GAMM</name>
<dbReference type="EMBL" id="QKRX01000005">
    <property type="protein sequence ID" value="RAU18228.1"/>
    <property type="molecule type" value="Genomic_DNA"/>
</dbReference>
<evidence type="ECO:0000313" key="2">
    <source>
        <dbReference type="Proteomes" id="UP000250744"/>
    </source>
</evidence>
<dbReference type="RefSeq" id="WP_036514630.1">
    <property type="nucleotide sequence ID" value="NZ_QKRX01000005.1"/>
</dbReference>
<dbReference type="Pfam" id="PF10387">
    <property type="entry name" value="DUF2442"/>
    <property type="match status" value="1"/>
</dbReference>
<sequence>MRRVTNVEAKPEYTLAVTFDDGTYGEVCLADRLFGPMFEPLKDPEFFAQVRVDEFGAVCWPNDADLAPDALYRKVAA</sequence>
<reference evidence="1 2" key="1">
    <citation type="submission" date="2018-06" db="EMBL/GenBank/DDBJ databases">
        <title>Nitrincola tibetense sp. nov., isolated from Lake XuguoCo on Tibetan Plateau.</title>
        <authorList>
            <person name="Xing P."/>
        </authorList>
    </citation>
    <scope>NUCLEOTIDE SEQUENCE [LARGE SCALE GENOMIC DNA]</scope>
    <source>
        <strain evidence="2">xg18</strain>
    </source>
</reference>
<protein>
    <submittedName>
        <fullName evidence="1">DUF2442 domain-containing protein</fullName>
    </submittedName>
</protein>
<dbReference type="Gene3D" id="3.30.2020.10">
    <property type="entry name" value="NE0471-like N-terminal domain"/>
    <property type="match status" value="1"/>
</dbReference>
<keyword evidence="2" id="KW-1185">Reference proteome</keyword>
<dbReference type="AlphaFoldDB" id="A0A364NM83"/>
<organism evidence="1 2">
    <name type="scientific">Nitrincola tibetensis</name>
    <dbReference type="NCBI Taxonomy" id="2219697"/>
    <lineage>
        <taxon>Bacteria</taxon>
        <taxon>Pseudomonadati</taxon>
        <taxon>Pseudomonadota</taxon>
        <taxon>Gammaproteobacteria</taxon>
        <taxon>Oceanospirillales</taxon>
        <taxon>Oceanospirillaceae</taxon>
        <taxon>Nitrincola</taxon>
    </lineage>
</organism>
<evidence type="ECO:0000313" key="1">
    <source>
        <dbReference type="EMBL" id="RAU18228.1"/>
    </source>
</evidence>
<gene>
    <name evidence="1" type="ORF">DN062_08300</name>
</gene>
<dbReference type="Proteomes" id="UP000250744">
    <property type="component" value="Unassembled WGS sequence"/>
</dbReference>
<dbReference type="InterPro" id="IPR036782">
    <property type="entry name" value="NE0471-like_N"/>
</dbReference>